<protein>
    <submittedName>
        <fullName evidence="1">F-box/LRR-repeat protein 12</fullName>
    </submittedName>
</protein>
<dbReference type="InterPro" id="IPR045282">
    <property type="entry name" value="At4g08330-like"/>
</dbReference>
<dbReference type="PANTHER" id="PTHR33674:SF3">
    <property type="entry name" value="YIPPEE DOMAIN-CONTAINING PROTEIN"/>
    <property type="match status" value="1"/>
</dbReference>
<gene>
    <name evidence="1" type="ORF">Sradi_1207900</name>
</gene>
<proteinExistence type="predicted"/>
<dbReference type="AlphaFoldDB" id="A0AAW2ULT9"/>
<name>A0AAW2ULT9_SESRA</name>
<sequence length="296" mass="32294">MERMKLKQLASMLMCPTICGSCGYHLNLTSSNRVTSSIGSRYSKSINKGSISFRSIDPSRFTQVDEVNCLPISWGRYRSKSKLLCRNCGVLIGYGYGDSTALCGLESPTSSGSAYKKILLQSLSLSGCIELPDSDHGLSFVAGGCPLLTVISLYRCSVTDIGLENLSQSCLTLKDVNLSYCSLISDHGIRALSQNCRHLRSINISHCRNVTGVGFQGCSQTLAYLEADSCKLEPEGISAIVSGGGLEYLNISKLVVHSWVWLTTIDARFISKLRVLNFRLCRNIVIDAIVEKFASM</sequence>
<dbReference type="PANTHER" id="PTHR33674">
    <property type="entry name" value="METHIONINE-S-OXIDE REDUCTASE"/>
    <property type="match status" value="1"/>
</dbReference>
<evidence type="ECO:0000313" key="1">
    <source>
        <dbReference type="EMBL" id="KAL0417944.1"/>
    </source>
</evidence>
<dbReference type="EMBL" id="JACGWJ010000005">
    <property type="protein sequence ID" value="KAL0417944.1"/>
    <property type="molecule type" value="Genomic_DNA"/>
</dbReference>
<dbReference type="Pfam" id="PF24046">
    <property type="entry name" value="At4g08330"/>
    <property type="match status" value="1"/>
</dbReference>
<dbReference type="SMART" id="SM00367">
    <property type="entry name" value="LRR_CC"/>
    <property type="match status" value="4"/>
</dbReference>
<comment type="caution">
    <text evidence="1">The sequence shown here is derived from an EMBL/GenBank/DDBJ whole genome shotgun (WGS) entry which is preliminary data.</text>
</comment>
<dbReference type="InterPro" id="IPR032675">
    <property type="entry name" value="LRR_dom_sf"/>
</dbReference>
<reference evidence="1" key="2">
    <citation type="journal article" date="2024" name="Plant">
        <title>Genomic evolution and insights into agronomic trait innovations of Sesamum species.</title>
        <authorList>
            <person name="Miao H."/>
            <person name="Wang L."/>
            <person name="Qu L."/>
            <person name="Liu H."/>
            <person name="Sun Y."/>
            <person name="Le M."/>
            <person name="Wang Q."/>
            <person name="Wei S."/>
            <person name="Zheng Y."/>
            <person name="Lin W."/>
            <person name="Duan Y."/>
            <person name="Cao H."/>
            <person name="Xiong S."/>
            <person name="Wang X."/>
            <person name="Wei L."/>
            <person name="Li C."/>
            <person name="Ma Q."/>
            <person name="Ju M."/>
            <person name="Zhao R."/>
            <person name="Li G."/>
            <person name="Mu C."/>
            <person name="Tian Q."/>
            <person name="Mei H."/>
            <person name="Zhang T."/>
            <person name="Gao T."/>
            <person name="Zhang H."/>
        </authorList>
    </citation>
    <scope>NUCLEOTIDE SEQUENCE</scope>
    <source>
        <strain evidence="1">G02</strain>
    </source>
</reference>
<accession>A0AAW2ULT9</accession>
<dbReference type="Pfam" id="PF13516">
    <property type="entry name" value="LRR_6"/>
    <property type="match status" value="2"/>
</dbReference>
<dbReference type="InterPro" id="IPR001611">
    <property type="entry name" value="Leu-rich_rpt"/>
</dbReference>
<dbReference type="InterPro" id="IPR006553">
    <property type="entry name" value="Leu-rich_rpt_Cys-con_subtyp"/>
</dbReference>
<reference evidence="1" key="1">
    <citation type="submission" date="2020-06" db="EMBL/GenBank/DDBJ databases">
        <authorList>
            <person name="Li T."/>
            <person name="Hu X."/>
            <person name="Zhang T."/>
            <person name="Song X."/>
            <person name="Zhang H."/>
            <person name="Dai N."/>
            <person name="Sheng W."/>
            <person name="Hou X."/>
            <person name="Wei L."/>
        </authorList>
    </citation>
    <scope>NUCLEOTIDE SEQUENCE</scope>
    <source>
        <strain evidence="1">G02</strain>
        <tissue evidence="1">Leaf</tissue>
    </source>
</reference>
<dbReference type="SUPFAM" id="SSF52047">
    <property type="entry name" value="RNI-like"/>
    <property type="match status" value="1"/>
</dbReference>
<organism evidence="1">
    <name type="scientific">Sesamum radiatum</name>
    <name type="common">Black benniseed</name>
    <dbReference type="NCBI Taxonomy" id="300843"/>
    <lineage>
        <taxon>Eukaryota</taxon>
        <taxon>Viridiplantae</taxon>
        <taxon>Streptophyta</taxon>
        <taxon>Embryophyta</taxon>
        <taxon>Tracheophyta</taxon>
        <taxon>Spermatophyta</taxon>
        <taxon>Magnoliopsida</taxon>
        <taxon>eudicotyledons</taxon>
        <taxon>Gunneridae</taxon>
        <taxon>Pentapetalae</taxon>
        <taxon>asterids</taxon>
        <taxon>lamiids</taxon>
        <taxon>Lamiales</taxon>
        <taxon>Pedaliaceae</taxon>
        <taxon>Sesamum</taxon>
    </lineage>
</organism>
<dbReference type="Gene3D" id="3.80.10.10">
    <property type="entry name" value="Ribonuclease Inhibitor"/>
    <property type="match status" value="1"/>
</dbReference>